<name>A0A5K7X989_9BACT</name>
<dbReference type="EMBL" id="AP021861">
    <property type="protein sequence ID" value="BBO33334.1"/>
    <property type="molecule type" value="Genomic_DNA"/>
</dbReference>
<keyword evidence="2" id="KW-1185">Reference proteome</keyword>
<reference evidence="2" key="1">
    <citation type="submission" date="2019-10" db="EMBL/GenBank/DDBJ databases">
        <title>Lacipirellula parvula gen. nov., sp. nov., representing a lineage of planctomycetes widespread in freshwater anoxic habitats, and description of the family Lacipirellulaceae.</title>
        <authorList>
            <person name="Dedysh S.N."/>
            <person name="Kulichevskaya I.S."/>
            <person name="Beletsky A.V."/>
            <person name="Rakitin A.L."/>
            <person name="Mardanov A.V."/>
            <person name="Ivanova A.A."/>
            <person name="Saltykova V.X."/>
            <person name="Rijpstra W.I.C."/>
            <person name="Sinninghe Damste J.S."/>
            <person name="Ravin N.V."/>
        </authorList>
    </citation>
    <scope>NUCLEOTIDE SEQUENCE [LARGE SCALE GENOMIC DNA]</scope>
    <source>
        <strain evidence="2">PX69</strain>
    </source>
</reference>
<accession>A0A5K7X989</accession>
<protein>
    <submittedName>
        <fullName evidence="1">Uncharacterized protein</fullName>
    </submittedName>
</protein>
<evidence type="ECO:0000313" key="2">
    <source>
        <dbReference type="Proteomes" id="UP000326837"/>
    </source>
</evidence>
<dbReference type="Proteomes" id="UP000326837">
    <property type="component" value="Chromosome"/>
</dbReference>
<gene>
    <name evidence="1" type="ORF">PLANPX_2946</name>
</gene>
<sequence>MNRLFSSPNRALAARSAYVAHNAWQQRNTGKSGTSLRNDKYAELS</sequence>
<dbReference type="KEGG" id="lpav:PLANPX_2946"/>
<organism evidence="1 2">
    <name type="scientific">Lacipirellula parvula</name>
    <dbReference type="NCBI Taxonomy" id="2650471"/>
    <lineage>
        <taxon>Bacteria</taxon>
        <taxon>Pseudomonadati</taxon>
        <taxon>Planctomycetota</taxon>
        <taxon>Planctomycetia</taxon>
        <taxon>Pirellulales</taxon>
        <taxon>Lacipirellulaceae</taxon>
        <taxon>Lacipirellula</taxon>
    </lineage>
</organism>
<dbReference type="AlphaFoldDB" id="A0A5K7X989"/>
<proteinExistence type="predicted"/>
<evidence type="ECO:0000313" key="1">
    <source>
        <dbReference type="EMBL" id="BBO33334.1"/>
    </source>
</evidence>